<organism evidence="1 2">
    <name type="scientific">Pleurodeles waltl</name>
    <name type="common">Iberian ribbed newt</name>
    <dbReference type="NCBI Taxonomy" id="8319"/>
    <lineage>
        <taxon>Eukaryota</taxon>
        <taxon>Metazoa</taxon>
        <taxon>Chordata</taxon>
        <taxon>Craniata</taxon>
        <taxon>Vertebrata</taxon>
        <taxon>Euteleostomi</taxon>
        <taxon>Amphibia</taxon>
        <taxon>Batrachia</taxon>
        <taxon>Caudata</taxon>
        <taxon>Salamandroidea</taxon>
        <taxon>Salamandridae</taxon>
        <taxon>Pleurodelinae</taxon>
        <taxon>Pleurodeles</taxon>
    </lineage>
</organism>
<reference evidence="1" key="1">
    <citation type="journal article" date="2022" name="bioRxiv">
        <title>Sequencing and chromosome-scale assembly of the giantPleurodeles waltlgenome.</title>
        <authorList>
            <person name="Brown T."/>
            <person name="Elewa A."/>
            <person name="Iarovenko S."/>
            <person name="Subramanian E."/>
            <person name="Araus A.J."/>
            <person name="Petzold A."/>
            <person name="Susuki M."/>
            <person name="Suzuki K.-i.T."/>
            <person name="Hayashi T."/>
            <person name="Toyoda A."/>
            <person name="Oliveira C."/>
            <person name="Osipova E."/>
            <person name="Leigh N.D."/>
            <person name="Simon A."/>
            <person name="Yun M.H."/>
        </authorList>
    </citation>
    <scope>NUCLEOTIDE SEQUENCE</scope>
    <source>
        <strain evidence="1">20211129_DDA</strain>
        <tissue evidence="1">Liver</tissue>
    </source>
</reference>
<name>A0AAV7RQB9_PLEWA</name>
<keyword evidence="2" id="KW-1185">Reference proteome</keyword>
<dbReference type="Proteomes" id="UP001066276">
    <property type="component" value="Chromosome 5"/>
</dbReference>
<evidence type="ECO:0000313" key="2">
    <source>
        <dbReference type="Proteomes" id="UP001066276"/>
    </source>
</evidence>
<gene>
    <name evidence="1" type="ORF">NDU88_007752</name>
</gene>
<protein>
    <submittedName>
        <fullName evidence="1">Uncharacterized protein</fullName>
    </submittedName>
</protein>
<sequence>MWITGTDARNEELDCHRRELLTLQGKNQELQYQLEDLENSSRCSNIRIAQAVTGALEGFVVHLFRHVAPALKEQNMCLTEHTELVALPTLQTYWVTSSKKATHHTPETITALDEDKVEYALFRTKQKFYAGGDTAAHLLVHRLRSQAVGRRVAELRMPDGTLTCQEELILQQIEQFYTDLYSTEERDDDGMEDYLDSTTLPRIPPWLAIS</sequence>
<dbReference type="AlphaFoldDB" id="A0AAV7RQB9"/>
<evidence type="ECO:0000313" key="1">
    <source>
        <dbReference type="EMBL" id="KAJ1155016.1"/>
    </source>
</evidence>
<comment type="caution">
    <text evidence="1">The sequence shown here is derived from an EMBL/GenBank/DDBJ whole genome shotgun (WGS) entry which is preliminary data.</text>
</comment>
<proteinExistence type="predicted"/>
<accession>A0AAV7RQB9</accession>
<dbReference type="EMBL" id="JANPWB010000009">
    <property type="protein sequence ID" value="KAJ1155016.1"/>
    <property type="molecule type" value="Genomic_DNA"/>
</dbReference>